<dbReference type="AlphaFoldDB" id="L1JP80"/>
<name>L1JP80_GUITC</name>
<organism evidence="1">
    <name type="scientific">Guillardia theta (strain CCMP2712)</name>
    <name type="common">Cryptophyte</name>
    <dbReference type="NCBI Taxonomy" id="905079"/>
    <lineage>
        <taxon>Eukaryota</taxon>
        <taxon>Cryptophyceae</taxon>
        <taxon>Pyrenomonadales</taxon>
        <taxon>Geminigeraceae</taxon>
        <taxon>Guillardia</taxon>
    </lineage>
</organism>
<keyword evidence="3" id="KW-1185">Reference proteome</keyword>
<dbReference type="KEGG" id="gtt:GUITHDRAFT_151315"/>
<gene>
    <name evidence="1" type="ORF">GUITHDRAFT_151315</name>
</gene>
<accession>L1JP80</accession>
<reference evidence="3" key="2">
    <citation type="submission" date="2012-11" db="EMBL/GenBank/DDBJ databases">
        <authorList>
            <person name="Kuo A."/>
            <person name="Curtis B.A."/>
            <person name="Tanifuji G."/>
            <person name="Burki F."/>
            <person name="Gruber A."/>
            <person name="Irimia M."/>
            <person name="Maruyama S."/>
            <person name="Arias M.C."/>
            <person name="Ball S.G."/>
            <person name="Gile G.H."/>
            <person name="Hirakawa Y."/>
            <person name="Hopkins J.F."/>
            <person name="Rensing S.A."/>
            <person name="Schmutz J."/>
            <person name="Symeonidi A."/>
            <person name="Elias M."/>
            <person name="Eveleigh R.J."/>
            <person name="Herman E.K."/>
            <person name="Klute M.J."/>
            <person name="Nakayama T."/>
            <person name="Obornik M."/>
            <person name="Reyes-Prieto A."/>
            <person name="Armbrust E.V."/>
            <person name="Aves S.J."/>
            <person name="Beiko R.G."/>
            <person name="Coutinho P."/>
            <person name="Dacks J.B."/>
            <person name="Durnford D.G."/>
            <person name="Fast N.M."/>
            <person name="Green B.R."/>
            <person name="Grisdale C."/>
            <person name="Hempe F."/>
            <person name="Henrissat B."/>
            <person name="Hoppner M.P."/>
            <person name="Ishida K.-I."/>
            <person name="Kim E."/>
            <person name="Koreny L."/>
            <person name="Kroth P.G."/>
            <person name="Liu Y."/>
            <person name="Malik S.-B."/>
            <person name="Maier U.G."/>
            <person name="McRose D."/>
            <person name="Mock T."/>
            <person name="Neilson J.A."/>
            <person name="Onodera N.T."/>
            <person name="Poole A.M."/>
            <person name="Pritham E.J."/>
            <person name="Richards T.A."/>
            <person name="Rocap G."/>
            <person name="Roy S.W."/>
            <person name="Sarai C."/>
            <person name="Schaack S."/>
            <person name="Shirato S."/>
            <person name="Slamovits C.H."/>
            <person name="Spencer D.F."/>
            <person name="Suzuki S."/>
            <person name="Worden A.Z."/>
            <person name="Zauner S."/>
            <person name="Barry K."/>
            <person name="Bell C."/>
            <person name="Bharti A.K."/>
            <person name="Crow J.A."/>
            <person name="Grimwood J."/>
            <person name="Kramer R."/>
            <person name="Lindquist E."/>
            <person name="Lucas S."/>
            <person name="Salamov A."/>
            <person name="McFadden G.I."/>
            <person name="Lane C.E."/>
            <person name="Keeling P.J."/>
            <person name="Gray M.W."/>
            <person name="Grigoriev I.V."/>
            <person name="Archibald J.M."/>
        </authorList>
    </citation>
    <scope>NUCLEOTIDE SEQUENCE</scope>
    <source>
        <strain evidence="3">CCMP2712</strain>
    </source>
</reference>
<evidence type="ECO:0000313" key="2">
    <source>
        <dbReference type="EnsemblProtists" id="EKX49858"/>
    </source>
</evidence>
<dbReference type="EMBL" id="JH992980">
    <property type="protein sequence ID" value="EKX49858.1"/>
    <property type="molecule type" value="Genomic_DNA"/>
</dbReference>
<reference evidence="1 3" key="1">
    <citation type="journal article" date="2012" name="Nature">
        <title>Algal genomes reveal evolutionary mosaicism and the fate of nucleomorphs.</title>
        <authorList>
            <consortium name="DOE Joint Genome Institute"/>
            <person name="Curtis B.A."/>
            <person name="Tanifuji G."/>
            <person name="Burki F."/>
            <person name="Gruber A."/>
            <person name="Irimia M."/>
            <person name="Maruyama S."/>
            <person name="Arias M.C."/>
            <person name="Ball S.G."/>
            <person name="Gile G.H."/>
            <person name="Hirakawa Y."/>
            <person name="Hopkins J.F."/>
            <person name="Kuo A."/>
            <person name="Rensing S.A."/>
            <person name="Schmutz J."/>
            <person name="Symeonidi A."/>
            <person name="Elias M."/>
            <person name="Eveleigh R.J."/>
            <person name="Herman E.K."/>
            <person name="Klute M.J."/>
            <person name="Nakayama T."/>
            <person name="Obornik M."/>
            <person name="Reyes-Prieto A."/>
            <person name="Armbrust E.V."/>
            <person name="Aves S.J."/>
            <person name="Beiko R.G."/>
            <person name="Coutinho P."/>
            <person name="Dacks J.B."/>
            <person name="Durnford D.G."/>
            <person name="Fast N.M."/>
            <person name="Green B.R."/>
            <person name="Grisdale C.J."/>
            <person name="Hempel F."/>
            <person name="Henrissat B."/>
            <person name="Hoppner M.P."/>
            <person name="Ishida K."/>
            <person name="Kim E."/>
            <person name="Koreny L."/>
            <person name="Kroth P.G."/>
            <person name="Liu Y."/>
            <person name="Malik S.B."/>
            <person name="Maier U.G."/>
            <person name="McRose D."/>
            <person name="Mock T."/>
            <person name="Neilson J.A."/>
            <person name="Onodera N.T."/>
            <person name="Poole A.M."/>
            <person name="Pritham E.J."/>
            <person name="Richards T.A."/>
            <person name="Rocap G."/>
            <person name="Roy S.W."/>
            <person name="Sarai C."/>
            <person name="Schaack S."/>
            <person name="Shirato S."/>
            <person name="Slamovits C.H."/>
            <person name="Spencer D.F."/>
            <person name="Suzuki S."/>
            <person name="Worden A.Z."/>
            <person name="Zauner S."/>
            <person name="Barry K."/>
            <person name="Bell C."/>
            <person name="Bharti A.K."/>
            <person name="Crow J.A."/>
            <person name="Grimwood J."/>
            <person name="Kramer R."/>
            <person name="Lindquist E."/>
            <person name="Lucas S."/>
            <person name="Salamov A."/>
            <person name="McFadden G.I."/>
            <person name="Lane C.E."/>
            <person name="Keeling P.J."/>
            <person name="Gray M.W."/>
            <person name="Grigoriev I.V."/>
            <person name="Archibald J.M."/>
        </authorList>
    </citation>
    <scope>NUCLEOTIDE SEQUENCE</scope>
    <source>
        <strain evidence="1 3">CCMP2712</strain>
    </source>
</reference>
<dbReference type="PaxDb" id="55529-EKX49858"/>
<proteinExistence type="predicted"/>
<dbReference type="HOGENOM" id="CLU_2890526_0_0_1"/>
<dbReference type="RefSeq" id="XP_005836838.1">
    <property type="nucleotide sequence ID" value="XM_005836781.1"/>
</dbReference>
<reference evidence="2" key="3">
    <citation type="submission" date="2016-03" db="UniProtKB">
        <authorList>
            <consortium name="EnsemblProtists"/>
        </authorList>
    </citation>
    <scope>IDENTIFICATION</scope>
</reference>
<evidence type="ECO:0000313" key="1">
    <source>
        <dbReference type="EMBL" id="EKX49858.1"/>
    </source>
</evidence>
<dbReference type="Proteomes" id="UP000011087">
    <property type="component" value="Unassembled WGS sequence"/>
</dbReference>
<evidence type="ECO:0000313" key="3">
    <source>
        <dbReference type="Proteomes" id="UP000011087"/>
    </source>
</evidence>
<sequence length="63" mass="6544">MKPSTLSDPAKPSECCAHNQLSVCPCALCCKTPIISRDLLQGIGNDVKPGTCSALEEGRNGAI</sequence>
<protein>
    <submittedName>
        <fullName evidence="1 2">Uncharacterized protein</fullName>
    </submittedName>
</protein>
<dbReference type="EnsemblProtists" id="EKX49858">
    <property type="protein sequence ID" value="EKX49858"/>
    <property type="gene ID" value="GUITHDRAFT_151315"/>
</dbReference>
<dbReference type="GeneID" id="17306507"/>